<keyword evidence="9" id="KW-0699">rRNA-binding</keyword>
<keyword evidence="8 9" id="KW-0694">RNA-binding</keyword>
<dbReference type="HOGENOM" id="CLU_000907_1_0_10"/>
<reference evidence="12 13" key="1">
    <citation type="submission" date="2012-01" db="EMBL/GenBank/DDBJ databases">
        <title>The Genome Sequence of Odoribacter laneus YIT 12061.</title>
        <authorList>
            <consortium name="The Broad Institute Genome Sequencing Platform"/>
            <person name="Earl A."/>
            <person name="Ward D."/>
            <person name="Feldgarden M."/>
            <person name="Gevers D."/>
            <person name="Morotomi M."/>
            <person name="Young S.K."/>
            <person name="Zeng Q."/>
            <person name="Gargeya S."/>
            <person name="Fitzgerald M."/>
            <person name="Haas B."/>
            <person name="Abouelleil A."/>
            <person name="Alvarado L."/>
            <person name="Arachchi H.M."/>
            <person name="Berlin A."/>
            <person name="Chapman S.B."/>
            <person name="Gearin G."/>
            <person name="Goldberg J."/>
            <person name="Griggs A."/>
            <person name="Gujja S."/>
            <person name="Hansen M."/>
            <person name="Heiman D."/>
            <person name="Howarth C."/>
            <person name="Larimer J."/>
            <person name="Lui A."/>
            <person name="MacDonald P.J.P."/>
            <person name="McCowen C."/>
            <person name="Montmayeur A."/>
            <person name="Murphy C."/>
            <person name="Neiman D."/>
            <person name="Pearson M."/>
            <person name="Priest M."/>
            <person name="Roberts A."/>
            <person name="Saif S."/>
            <person name="Shea T."/>
            <person name="Sisk P."/>
            <person name="Stolte C."/>
            <person name="Sykes S."/>
            <person name="Wortman J."/>
            <person name="Nusbaum C."/>
            <person name="Birren B."/>
        </authorList>
    </citation>
    <scope>NUCLEOTIDE SEQUENCE [LARGE SCALE GENOMIC DNA]</scope>
    <source>
        <strain evidence="12 13">YIT 12061</strain>
    </source>
</reference>
<organism evidence="12 13">
    <name type="scientific">Odoribacter laneus YIT 12061</name>
    <dbReference type="NCBI Taxonomy" id="742817"/>
    <lineage>
        <taxon>Bacteria</taxon>
        <taxon>Pseudomonadati</taxon>
        <taxon>Bacteroidota</taxon>
        <taxon>Bacteroidia</taxon>
        <taxon>Bacteroidales</taxon>
        <taxon>Odoribacteraceae</taxon>
        <taxon>Odoribacter</taxon>
    </lineage>
</organism>
<dbReference type="PROSITE" id="PS00517">
    <property type="entry name" value="RNASE_3_1"/>
    <property type="match status" value="1"/>
</dbReference>
<dbReference type="Pfam" id="PF00035">
    <property type="entry name" value="dsrm"/>
    <property type="match status" value="1"/>
</dbReference>
<dbReference type="EMBL" id="ADMC01000028">
    <property type="protein sequence ID" value="EHP45648.1"/>
    <property type="molecule type" value="Genomic_DNA"/>
</dbReference>
<dbReference type="Gene3D" id="1.10.1520.10">
    <property type="entry name" value="Ribonuclease III domain"/>
    <property type="match status" value="1"/>
</dbReference>
<comment type="cofactor">
    <cofactor evidence="9">
        <name>Mg(2+)</name>
        <dbReference type="ChEBI" id="CHEBI:18420"/>
    </cofactor>
</comment>
<protein>
    <recommendedName>
        <fullName evidence="9">Ribonuclease 3</fullName>
        <ecNumber evidence="9">3.1.26.3</ecNumber>
    </recommendedName>
    <alternativeName>
        <fullName evidence="9">Ribonuclease III</fullName>
        <shortName evidence="9">RNase III</shortName>
    </alternativeName>
</protein>
<dbReference type="PROSITE" id="PS50137">
    <property type="entry name" value="DS_RBD"/>
    <property type="match status" value="1"/>
</dbReference>
<comment type="subunit">
    <text evidence="9">Homodimer.</text>
</comment>
<dbReference type="CDD" id="cd00593">
    <property type="entry name" value="RIBOc"/>
    <property type="match status" value="1"/>
</dbReference>
<accession>H1DK34</accession>
<dbReference type="SUPFAM" id="SSF54768">
    <property type="entry name" value="dsRNA-binding domain-like"/>
    <property type="match status" value="1"/>
</dbReference>
<dbReference type="GO" id="GO:0004525">
    <property type="term" value="F:ribonuclease III activity"/>
    <property type="evidence" value="ECO:0007669"/>
    <property type="project" value="UniProtKB-UniRule"/>
</dbReference>
<evidence type="ECO:0000256" key="8">
    <source>
        <dbReference type="ARBA" id="ARBA00022884"/>
    </source>
</evidence>
<name>H1DK34_9BACT</name>
<keyword evidence="6 9" id="KW-0255">Endonuclease</keyword>
<sequence length="247" mass="28209">MVRKIIQSIRLYLHRNDKFYGLSISQIGFVPGNRNLYKLALLHKSASRYTKNGTVLNYERLEFLGDAVLGAIIAELLYKFFPIKDEGFLTRVRSKVVSRESLNELAINIGLDKAVVAKSDISKNKHVYGDVFEAFIGAMFLDQGFVNTKKFIEKFIFPNFFNIRELVTVDRNYKSRLIEWGQKNRKELSFDVRENLKSHKNRFECAISIGGTVMGNGNGASKKEAEQNAAERVIEKLTEEAEGELEI</sequence>
<evidence type="ECO:0000313" key="13">
    <source>
        <dbReference type="Proteomes" id="UP000004892"/>
    </source>
</evidence>
<dbReference type="STRING" id="742817.HMPREF9449_02620"/>
<dbReference type="GO" id="GO:0046872">
    <property type="term" value="F:metal ion binding"/>
    <property type="evidence" value="ECO:0007669"/>
    <property type="project" value="UniProtKB-KW"/>
</dbReference>
<feature type="domain" description="DRBM" evidence="10">
    <location>
        <begin position="172"/>
        <end position="239"/>
    </location>
</feature>
<comment type="subcellular location">
    <subcellularLocation>
        <location evidence="9">Cytoplasm</location>
    </subcellularLocation>
</comment>
<evidence type="ECO:0000256" key="2">
    <source>
        <dbReference type="ARBA" id="ARBA00010183"/>
    </source>
</evidence>
<gene>
    <name evidence="9" type="primary">rnc</name>
    <name evidence="12" type="ORF">HMPREF9449_02620</name>
</gene>
<keyword evidence="7 9" id="KW-0378">Hydrolase</keyword>
<feature type="binding site" evidence="9">
    <location>
        <position position="133"/>
    </location>
    <ligand>
        <name>Mg(2+)</name>
        <dbReference type="ChEBI" id="CHEBI:18420"/>
    </ligand>
</feature>
<keyword evidence="9" id="KW-0479">Metal-binding</keyword>
<evidence type="ECO:0000256" key="3">
    <source>
        <dbReference type="ARBA" id="ARBA00022552"/>
    </source>
</evidence>
<feature type="active site" evidence="9">
    <location>
        <position position="66"/>
    </location>
</feature>
<evidence type="ECO:0000259" key="10">
    <source>
        <dbReference type="PROSITE" id="PS50137"/>
    </source>
</evidence>
<keyword evidence="9" id="KW-0963">Cytoplasm</keyword>
<dbReference type="SMART" id="SM00535">
    <property type="entry name" value="RIBOc"/>
    <property type="match status" value="1"/>
</dbReference>
<feature type="active site" evidence="9">
    <location>
        <position position="133"/>
    </location>
</feature>
<dbReference type="SMART" id="SM00358">
    <property type="entry name" value="DSRM"/>
    <property type="match status" value="1"/>
</dbReference>
<dbReference type="Pfam" id="PF14622">
    <property type="entry name" value="Ribonucleas_3_3"/>
    <property type="match status" value="1"/>
</dbReference>
<dbReference type="EC" id="3.1.26.3" evidence="9"/>
<dbReference type="GO" id="GO:0008033">
    <property type="term" value="P:tRNA processing"/>
    <property type="evidence" value="ECO:0007669"/>
    <property type="project" value="UniProtKB-KW"/>
</dbReference>
<dbReference type="CDD" id="cd10845">
    <property type="entry name" value="DSRM_RNAse_III_family"/>
    <property type="match status" value="1"/>
</dbReference>
<dbReference type="SUPFAM" id="SSF69065">
    <property type="entry name" value="RNase III domain-like"/>
    <property type="match status" value="1"/>
</dbReference>
<keyword evidence="13" id="KW-1185">Reference proteome</keyword>
<keyword evidence="3 9" id="KW-0698">rRNA processing</keyword>
<dbReference type="PROSITE" id="PS50142">
    <property type="entry name" value="RNASE_3_2"/>
    <property type="match status" value="1"/>
</dbReference>
<dbReference type="GO" id="GO:0006364">
    <property type="term" value="P:rRNA processing"/>
    <property type="evidence" value="ECO:0007669"/>
    <property type="project" value="UniProtKB-UniRule"/>
</dbReference>
<dbReference type="AlphaFoldDB" id="H1DK34"/>
<feature type="binding site" evidence="9">
    <location>
        <position position="130"/>
    </location>
    <ligand>
        <name>Mg(2+)</name>
        <dbReference type="ChEBI" id="CHEBI:18420"/>
    </ligand>
</feature>
<comment type="caution">
    <text evidence="12">The sequence shown here is derived from an EMBL/GenBank/DDBJ whole genome shotgun (WGS) entry which is preliminary data.</text>
</comment>
<evidence type="ECO:0000256" key="1">
    <source>
        <dbReference type="ARBA" id="ARBA00000109"/>
    </source>
</evidence>
<comment type="function">
    <text evidence="9">Digests double-stranded RNA. Involved in the processing of primary rRNA transcript to yield the immediate precursors to the large and small rRNAs (23S and 16S). Processes some mRNAs, and tRNAs when they are encoded in the rRNA operon. Processes pre-crRNA and tracrRNA of type II CRISPR loci if present in the organism.</text>
</comment>
<dbReference type="InterPro" id="IPR014720">
    <property type="entry name" value="dsRBD_dom"/>
</dbReference>
<dbReference type="PANTHER" id="PTHR11207">
    <property type="entry name" value="RIBONUCLEASE III"/>
    <property type="match status" value="1"/>
</dbReference>
<dbReference type="PANTHER" id="PTHR11207:SF0">
    <property type="entry name" value="RIBONUCLEASE 3"/>
    <property type="match status" value="1"/>
</dbReference>
<keyword evidence="9" id="KW-0819">tRNA processing</keyword>
<comment type="catalytic activity">
    <reaction evidence="1 9">
        <text>Endonucleolytic cleavage to 5'-phosphomonoester.</text>
        <dbReference type="EC" id="3.1.26.3"/>
    </reaction>
</comment>
<dbReference type="GO" id="GO:0019843">
    <property type="term" value="F:rRNA binding"/>
    <property type="evidence" value="ECO:0007669"/>
    <property type="project" value="UniProtKB-KW"/>
</dbReference>
<comment type="similarity">
    <text evidence="2">Belongs to the ribonuclease III family.</text>
</comment>
<keyword evidence="4 9" id="KW-0507">mRNA processing</keyword>
<dbReference type="PATRIC" id="fig|742817.3.peg.2807"/>
<evidence type="ECO:0000259" key="11">
    <source>
        <dbReference type="PROSITE" id="PS50142"/>
    </source>
</evidence>
<dbReference type="GeneID" id="98070153"/>
<proteinExistence type="inferred from homology"/>
<keyword evidence="9" id="KW-0460">Magnesium</keyword>
<dbReference type="InterPro" id="IPR000999">
    <property type="entry name" value="RNase_III_dom"/>
</dbReference>
<dbReference type="InterPro" id="IPR036389">
    <property type="entry name" value="RNase_III_sf"/>
</dbReference>
<dbReference type="GO" id="GO:0003725">
    <property type="term" value="F:double-stranded RNA binding"/>
    <property type="evidence" value="ECO:0007669"/>
    <property type="project" value="TreeGrafter"/>
</dbReference>
<dbReference type="eggNOG" id="COG0571">
    <property type="taxonomic scope" value="Bacteria"/>
</dbReference>
<evidence type="ECO:0000256" key="4">
    <source>
        <dbReference type="ARBA" id="ARBA00022664"/>
    </source>
</evidence>
<evidence type="ECO:0000256" key="6">
    <source>
        <dbReference type="ARBA" id="ARBA00022759"/>
    </source>
</evidence>
<dbReference type="NCBIfam" id="TIGR02191">
    <property type="entry name" value="RNaseIII"/>
    <property type="match status" value="1"/>
</dbReference>
<keyword evidence="5 9" id="KW-0540">Nuclease</keyword>
<dbReference type="RefSeq" id="WP_009137764.1">
    <property type="nucleotide sequence ID" value="NZ_JH594597.1"/>
</dbReference>
<dbReference type="Gene3D" id="3.30.160.20">
    <property type="match status" value="1"/>
</dbReference>
<dbReference type="GO" id="GO:0006397">
    <property type="term" value="P:mRNA processing"/>
    <property type="evidence" value="ECO:0007669"/>
    <property type="project" value="UniProtKB-UniRule"/>
</dbReference>
<dbReference type="GO" id="GO:0005737">
    <property type="term" value="C:cytoplasm"/>
    <property type="evidence" value="ECO:0007669"/>
    <property type="project" value="UniProtKB-SubCell"/>
</dbReference>
<evidence type="ECO:0000313" key="12">
    <source>
        <dbReference type="EMBL" id="EHP45648.1"/>
    </source>
</evidence>
<dbReference type="InterPro" id="IPR011907">
    <property type="entry name" value="RNase_III"/>
</dbReference>
<dbReference type="Proteomes" id="UP000004892">
    <property type="component" value="Unassembled WGS sequence"/>
</dbReference>
<evidence type="ECO:0000256" key="5">
    <source>
        <dbReference type="ARBA" id="ARBA00022722"/>
    </source>
</evidence>
<evidence type="ECO:0000256" key="9">
    <source>
        <dbReference type="HAMAP-Rule" id="MF_00104"/>
    </source>
</evidence>
<dbReference type="HAMAP" id="MF_00104">
    <property type="entry name" value="RNase_III"/>
    <property type="match status" value="1"/>
</dbReference>
<dbReference type="GO" id="GO:0010468">
    <property type="term" value="P:regulation of gene expression"/>
    <property type="evidence" value="ECO:0007669"/>
    <property type="project" value="TreeGrafter"/>
</dbReference>
<dbReference type="FunFam" id="1.10.1520.10:FF:000001">
    <property type="entry name" value="Ribonuclease 3"/>
    <property type="match status" value="1"/>
</dbReference>
<feature type="domain" description="RNase III" evidence="11">
    <location>
        <begin position="13"/>
        <end position="144"/>
    </location>
</feature>
<evidence type="ECO:0000256" key="7">
    <source>
        <dbReference type="ARBA" id="ARBA00022801"/>
    </source>
</evidence>
<feature type="binding site" evidence="9">
    <location>
        <position position="62"/>
    </location>
    <ligand>
        <name>Mg(2+)</name>
        <dbReference type="ChEBI" id="CHEBI:18420"/>
    </ligand>
</feature>